<evidence type="ECO:0000313" key="28">
    <source>
        <dbReference type="EMBL" id="SEQ26847.1"/>
    </source>
</evidence>
<keyword evidence="11 26" id="KW-0067">ATP-binding</keyword>
<feature type="binding site" evidence="25">
    <location>
        <position position="318"/>
    </location>
    <ligand>
        <name>Mg(2+)</name>
        <dbReference type="ChEBI" id="CHEBI:18420"/>
        <label>1</label>
    </ligand>
</feature>
<comment type="function">
    <text evidence="2 22">Cell wall formation.</text>
</comment>
<dbReference type="EMBL" id="FOEL01000004">
    <property type="protein sequence ID" value="SEQ26847.1"/>
    <property type="molecule type" value="Genomic_DNA"/>
</dbReference>
<evidence type="ECO:0000256" key="17">
    <source>
        <dbReference type="ARBA" id="ARBA00047614"/>
    </source>
</evidence>
<evidence type="ECO:0000313" key="29">
    <source>
        <dbReference type="Proteomes" id="UP000199410"/>
    </source>
</evidence>
<dbReference type="PANTHER" id="PTHR23132:SF25">
    <property type="entry name" value="D-ALANINE--D-ALANINE LIGASE A"/>
    <property type="match status" value="1"/>
</dbReference>
<feature type="binding site" evidence="24">
    <location>
        <begin position="238"/>
        <end position="245"/>
    </location>
    <ligand>
        <name>ATP</name>
        <dbReference type="ChEBI" id="CHEBI:30616"/>
    </ligand>
</feature>
<dbReference type="Gene3D" id="3.30.470.20">
    <property type="entry name" value="ATP-grasp fold, B domain"/>
    <property type="match status" value="1"/>
</dbReference>
<keyword evidence="8 22" id="KW-0436">Ligase</keyword>
<feature type="active site" evidence="23">
    <location>
        <position position="208"/>
    </location>
</feature>
<dbReference type="GO" id="GO:0008360">
    <property type="term" value="P:regulation of cell shape"/>
    <property type="evidence" value="ECO:0007669"/>
    <property type="project" value="UniProtKB-KW"/>
</dbReference>
<evidence type="ECO:0000256" key="9">
    <source>
        <dbReference type="ARBA" id="ARBA00022723"/>
    </source>
</evidence>
<gene>
    <name evidence="22" type="primary">ddl</name>
    <name evidence="28" type="ORF">SAMN02787113_01355</name>
</gene>
<feature type="binding site" evidence="25">
    <location>
        <position position="333"/>
    </location>
    <ligand>
        <name>Mg(2+)</name>
        <dbReference type="ChEBI" id="CHEBI:18420"/>
        <label>2</label>
    </ligand>
</feature>
<comment type="cofactor">
    <cofactor evidence="1">
        <name>Mn(2+)</name>
        <dbReference type="ChEBI" id="CHEBI:29035"/>
    </cofactor>
</comment>
<dbReference type="InterPro" id="IPR011761">
    <property type="entry name" value="ATP-grasp"/>
</dbReference>
<keyword evidence="7 22" id="KW-0963">Cytoplasm</keyword>
<dbReference type="FunFam" id="3.30.1490.20:FF:000007">
    <property type="entry name" value="D-alanine--D-alanine ligase"/>
    <property type="match status" value="1"/>
</dbReference>
<evidence type="ECO:0000256" key="19">
    <source>
        <dbReference type="ARBA" id="ARBA00068427"/>
    </source>
</evidence>
<dbReference type="UniPathway" id="UPA00219"/>
<dbReference type="GO" id="GO:0008716">
    <property type="term" value="F:D-alanine-D-alanine ligase activity"/>
    <property type="evidence" value="ECO:0007669"/>
    <property type="project" value="UniProtKB-UniRule"/>
</dbReference>
<sequence>MSFVKTFRDKLIVLKKYVEGTKMKKRIGLLYGGKSAEHEVSLSTARAVTGALNFEEYEVYPIFITSEGEWRRGDRLEKPVSTIEELQFGDNTTILENNITDFLIDEHGKSVQFDVIFPLLHGTNGEDGTVQGLLEVLNLPYVGNGVLASSAGMDKVVMKQLFEIAGLPQVPYTYFIRSEWKNEQQAIIERCEERLTWPMFVKPANLGSSVGISKATSRDELKKAIEVALQYDRKIVVEQGIIAREIELAVLGNDYPEVSVPGEIKPVTEFYDYDSKYTDGSTALIIPAELPEETESSLKDLAKRAFKAIDGSGLVRADFFVTADHSVYINEVNTLPGFTPVSMYPLLWQHTNVSYPELINRLITLAIERFEEKQQLHYKKD</sequence>
<keyword evidence="16 22" id="KW-0961">Cell wall biogenesis/degradation</keyword>
<evidence type="ECO:0000256" key="8">
    <source>
        <dbReference type="ARBA" id="ARBA00022598"/>
    </source>
</evidence>
<evidence type="ECO:0000256" key="23">
    <source>
        <dbReference type="PIRSR" id="PIRSR039102-1"/>
    </source>
</evidence>
<dbReference type="HAMAP" id="MF_00047">
    <property type="entry name" value="Dala_Dala_lig"/>
    <property type="match status" value="1"/>
</dbReference>
<evidence type="ECO:0000256" key="24">
    <source>
        <dbReference type="PIRSR" id="PIRSR039102-2"/>
    </source>
</evidence>
<dbReference type="Gene3D" id="3.30.1490.20">
    <property type="entry name" value="ATP-grasp fold, A domain"/>
    <property type="match status" value="1"/>
</dbReference>
<feature type="active site" evidence="23">
    <location>
        <position position="37"/>
    </location>
</feature>
<dbReference type="Pfam" id="PF01820">
    <property type="entry name" value="Dala_Dala_lig_N"/>
    <property type="match status" value="1"/>
</dbReference>
<comment type="pathway">
    <text evidence="4 22">Cell wall biogenesis; peptidoglycan biosynthesis.</text>
</comment>
<comment type="pathway">
    <text evidence="18">Glycan biosynthesis.</text>
</comment>
<dbReference type="InterPro" id="IPR011127">
    <property type="entry name" value="Dala_Dala_lig_N"/>
</dbReference>
<dbReference type="Pfam" id="PF07478">
    <property type="entry name" value="Dala_Dala_lig_C"/>
    <property type="match status" value="1"/>
</dbReference>
<evidence type="ECO:0000256" key="10">
    <source>
        <dbReference type="ARBA" id="ARBA00022741"/>
    </source>
</evidence>
<accession>A0A1H9EMN5</accession>
<dbReference type="Gene3D" id="3.40.50.20">
    <property type="match status" value="1"/>
</dbReference>
<reference evidence="28 29" key="1">
    <citation type="submission" date="2016-10" db="EMBL/GenBank/DDBJ databases">
        <authorList>
            <person name="Varghese N."/>
            <person name="Submissions S."/>
        </authorList>
    </citation>
    <scope>NUCLEOTIDE SEQUENCE [LARGE SCALE GENOMIC DNA]</scope>
    <source>
        <strain evidence="28 29">TC-13</strain>
    </source>
</reference>
<dbReference type="GO" id="GO:0005524">
    <property type="term" value="F:ATP binding"/>
    <property type="evidence" value="ECO:0007669"/>
    <property type="project" value="UniProtKB-UniRule"/>
</dbReference>
<comment type="cofactor">
    <cofactor evidence="25">
        <name>Mg(2+)</name>
        <dbReference type="ChEBI" id="CHEBI:18420"/>
    </cofactor>
    <cofactor evidence="25">
        <name>Mn(2+)</name>
        <dbReference type="ChEBI" id="CHEBI:29035"/>
    </cofactor>
    <text evidence="25">Binds 2 magnesium or manganese ions per subunit.</text>
</comment>
<dbReference type="PROSITE" id="PS00843">
    <property type="entry name" value="DALA_DALA_LIGASE_1"/>
    <property type="match status" value="1"/>
</dbReference>
<dbReference type="PROSITE" id="PS00844">
    <property type="entry name" value="DALA_DALA_LIGASE_2"/>
    <property type="match status" value="1"/>
</dbReference>
<dbReference type="Proteomes" id="UP000199410">
    <property type="component" value="Unassembled WGS sequence"/>
</dbReference>
<evidence type="ECO:0000256" key="2">
    <source>
        <dbReference type="ARBA" id="ARBA00003921"/>
    </source>
</evidence>
<evidence type="ECO:0000259" key="27">
    <source>
        <dbReference type="PROSITE" id="PS50975"/>
    </source>
</evidence>
<evidence type="ECO:0000256" key="21">
    <source>
        <dbReference type="ARBA" id="ARBA00077154"/>
    </source>
</evidence>
<keyword evidence="12 25" id="KW-0460">Magnesium</keyword>
<dbReference type="GO" id="GO:0071555">
    <property type="term" value="P:cell wall organization"/>
    <property type="evidence" value="ECO:0007669"/>
    <property type="project" value="UniProtKB-KW"/>
</dbReference>
<keyword evidence="14 22" id="KW-0573">Peptidoglycan synthesis</keyword>
<proteinExistence type="inferred from homology"/>
<feature type="binding site" evidence="25">
    <location>
        <position position="331"/>
    </location>
    <ligand>
        <name>Mg(2+)</name>
        <dbReference type="ChEBI" id="CHEBI:18420"/>
        <label>1</label>
    </ligand>
</feature>
<dbReference type="InterPro" id="IPR011095">
    <property type="entry name" value="Dala_Dala_lig_C"/>
</dbReference>
<evidence type="ECO:0000256" key="12">
    <source>
        <dbReference type="ARBA" id="ARBA00022842"/>
    </source>
</evidence>
<feature type="binding site" evidence="24">
    <location>
        <begin position="330"/>
        <end position="331"/>
    </location>
    <ligand>
        <name>ATP</name>
        <dbReference type="ChEBI" id="CHEBI:30616"/>
    </ligand>
</feature>
<dbReference type="AlphaFoldDB" id="A0A1H9EMN5"/>
<evidence type="ECO:0000256" key="5">
    <source>
        <dbReference type="ARBA" id="ARBA00010871"/>
    </source>
</evidence>
<protein>
    <recommendedName>
        <fullName evidence="19 22">D-alanine--D-alanine ligase</fullName>
        <ecNumber evidence="6 22">6.3.2.4</ecNumber>
    </recommendedName>
    <alternativeName>
        <fullName evidence="21 22">D-Ala-D-Ala ligase</fullName>
    </alternativeName>
    <alternativeName>
        <fullName evidence="20 22">D-alanylalanine synthetase</fullName>
    </alternativeName>
</protein>
<organism evidence="28 29">
    <name type="scientific">Lysinibacillus fusiformis</name>
    <dbReference type="NCBI Taxonomy" id="28031"/>
    <lineage>
        <taxon>Bacteria</taxon>
        <taxon>Bacillati</taxon>
        <taxon>Bacillota</taxon>
        <taxon>Bacilli</taxon>
        <taxon>Bacillales</taxon>
        <taxon>Bacillaceae</taxon>
        <taxon>Lysinibacillus</taxon>
    </lineage>
</organism>
<keyword evidence="10 24" id="KW-0547">Nucleotide-binding</keyword>
<evidence type="ECO:0000256" key="6">
    <source>
        <dbReference type="ARBA" id="ARBA00012216"/>
    </source>
</evidence>
<dbReference type="SUPFAM" id="SSF52440">
    <property type="entry name" value="PreATP-grasp domain"/>
    <property type="match status" value="1"/>
</dbReference>
<keyword evidence="13 22" id="KW-0133">Cell shape</keyword>
<dbReference type="InterPro" id="IPR000291">
    <property type="entry name" value="D-Ala_lig_Van_CS"/>
</dbReference>
<dbReference type="FunFam" id="3.30.470.20:FF:000008">
    <property type="entry name" value="D-alanine--D-alanine ligase"/>
    <property type="match status" value="1"/>
</dbReference>
<comment type="similarity">
    <text evidence="5 22">Belongs to the D-alanine--D-alanine ligase family.</text>
</comment>
<name>A0A1H9EMN5_9BACI</name>
<feature type="binding site" evidence="24">
    <location>
        <position position="155"/>
    </location>
    <ligand>
        <name>ATP</name>
        <dbReference type="ChEBI" id="CHEBI:30616"/>
    </ligand>
</feature>
<dbReference type="EC" id="6.3.2.4" evidence="6 22"/>
<feature type="binding site" evidence="25">
    <location>
        <position position="331"/>
    </location>
    <ligand>
        <name>Mg(2+)</name>
        <dbReference type="ChEBI" id="CHEBI:18420"/>
        <label>2</label>
    </ligand>
</feature>
<evidence type="ECO:0000256" key="26">
    <source>
        <dbReference type="PROSITE-ProRule" id="PRU00409"/>
    </source>
</evidence>
<evidence type="ECO:0000256" key="15">
    <source>
        <dbReference type="ARBA" id="ARBA00023211"/>
    </source>
</evidence>
<evidence type="ECO:0000256" key="11">
    <source>
        <dbReference type="ARBA" id="ARBA00022840"/>
    </source>
</evidence>
<keyword evidence="15 25" id="KW-0464">Manganese</keyword>
<feature type="domain" description="ATP-grasp" evidence="27">
    <location>
        <begin position="159"/>
        <end position="364"/>
    </location>
</feature>
<evidence type="ECO:0000256" key="4">
    <source>
        <dbReference type="ARBA" id="ARBA00004752"/>
    </source>
</evidence>
<dbReference type="GO" id="GO:0005829">
    <property type="term" value="C:cytosol"/>
    <property type="evidence" value="ECO:0007669"/>
    <property type="project" value="TreeGrafter"/>
</dbReference>
<comment type="subcellular location">
    <subcellularLocation>
        <location evidence="3 22">Cytoplasm</location>
    </subcellularLocation>
</comment>
<dbReference type="PIRSF" id="PIRSF039102">
    <property type="entry name" value="Ddl/VanB"/>
    <property type="match status" value="1"/>
</dbReference>
<dbReference type="PANTHER" id="PTHR23132">
    <property type="entry name" value="D-ALANINE--D-ALANINE LIGASE"/>
    <property type="match status" value="1"/>
</dbReference>
<dbReference type="NCBIfam" id="NF002526">
    <property type="entry name" value="PRK01966.1-2"/>
    <property type="match status" value="1"/>
</dbReference>
<dbReference type="SUPFAM" id="SSF56059">
    <property type="entry name" value="Glutathione synthetase ATP-binding domain-like"/>
    <property type="match status" value="1"/>
</dbReference>
<evidence type="ECO:0000256" key="16">
    <source>
        <dbReference type="ARBA" id="ARBA00023316"/>
    </source>
</evidence>
<dbReference type="NCBIfam" id="NF002528">
    <property type="entry name" value="PRK01966.1-4"/>
    <property type="match status" value="1"/>
</dbReference>
<evidence type="ECO:0000256" key="13">
    <source>
        <dbReference type="ARBA" id="ARBA00022960"/>
    </source>
</evidence>
<evidence type="ECO:0000256" key="7">
    <source>
        <dbReference type="ARBA" id="ARBA00022490"/>
    </source>
</evidence>
<feature type="binding site" evidence="24">
    <location>
        <begin position="200"/>
        <end position="202"/>
    </location>
    <ligand>
        <name>ATP</name>
        <dbReference type="ChEBI" id="CHEBI:30616"/>
    </ligand>
</feature>
<comment type="catalytic activity">
    <reaction evidence="17 22">
        <text>2 D-alanine + ATP = D-alanyl-D-alanine + ADP + phosphate + H(+)</text>
        <dbReference type="Rhea" id="RHEA:11224"/>
        <dbReference type="ChEBI" id="CHEBI:15378"/>
        <dbReference type="ChEBI" id="CHEBI:30616"/>
        <dbReference type="ChEBI" id="CHEBI:43474"/>
        <dbReference type="ChEBI" id="CHEBI:57416"/>
        <dbReference type="ChEBI" id="CHEBI:57822"/>
        <dbReference type="ChEBI" id="CHEBI:456216"/>
        <dbReference type="EC" id="6.3.2.4"/>
    </reaction>
</comment>
<evidence type="ECO:0000256" key="14">
    <source>
        <dbReference type="ARBA" id="ARBA00022984"/>
    </source>
</evidence>
<evidence type="ECO:0000256" key="22">
    <source>
        <dbReference type="HAMAP-Rule" id="MF_00047"/>
    </source>
</evidence>
<dbReference type="InterPro" id="IPR005905">
    <property type="entry name" value="D_ala_D_ala"/>
</dbReference>
<dbReference type="NCBIfam" id="TIGR01205">
    <property type="entry name" value="D_ala_D_alaTIGR"/>
    <property type="match status" value="1"/>
</dbReference>
<dbReference type="InterPro" id="IPR013815">
    <property type="entry name" value="ATP_grasp_subdomain_1"/>
</dbReference>
<comment type="caution">
    <text evidence="28">The sequence shown here is derived from an EMBL/GenBank/DDBJ whole genome shotgun (WGS) entry which is preliminary data.</text>
</comment>
<evidence type="ECO:0000256" key="1">
    <source>
        <dbReference type="ARBA" id="ARBA00001936"/>
    </source>
</evidence>
<dbReference type="GO" id="GO:0046872">
    <property type="term" value="F:metal ion binding"/>
    <property type="evidence" value="ECO:0007669"/>
    <property type="project" value="UniProtKB-KW"/>
</dbReference>
<feature type="binding site" evidence="24">
    <location>
        <begin position="208"/>
        <end position="209"/>
    </location>
    <ligand>
        <name>ATP</name>
        <dbReference type="ChEBI" id="CHEBI:30616"/>
    </ligand>
</feature>
<evidence type="ECO:0000256" key="18">
    <source>
        <dbReference type="ARBA" id="ARBA00060592"/>
    </source>
</evidence>
<dbReference type="PROSITE" id="PS50975">
    <property type="entry name" value="ATP_GRASP"/>
    <property type="match status" value="1"/>
</dbReference>
<evidence type="ECO:0000256" key="25">
    <source>
        <dbReference type="PIRSR" id="PIRSR039102-3"/>
    </source>
</evidence>
<feature type="active site" evidence="23">
    <location>
        <position position="342"/>
    </location>
</feature>
<dbReference type="GO" id="GO:0009252">
    <property type="term" value="P:peptidoglycan biosynthetic process"/>
    <property type="evidence" value="ECO:0007669"/>
    <property type="project" value="UniProtKB-UniRule"/>
</dbReference>
<keyword evidence="9 25" id="KW-0479">Metal-binding</keyword>
<evidence type="ECO:0000256" key="3">
    <source>
        <dbReference type="ARBA" id="ARBA00004496"/>
    </source>
</evidence>
<dbReference type="InterPro" id="IPR016185">
    <property type="entry name" value="PreATP-grasp_dom_sf"/>
</dbReference>
<evidence type="ECO:0000256" key="20">
    <source>
        <dbReference type="ARBA" id="ARBA00076288"/>
    </source>
</evidence>